<dbReference type="AlphaFoldDB" id="A0A9P9FKY7"/>
<sequence length="153" mass="16562">LDLNLDDGNLNNWGLESDNLDDWALDIVPVNVSNKAPSNALRIMEAKPDGSVTVSYAPKIQLEAGATYKLAYTGRTSYVPMAVGHVDWGMVTVGLSGGAFSGPPENGVDLGLGWRRYESKFTVEEGQGGANFLTFDIKASGLMVNWYFEDILI</sequence>
<proteinExistence type="predicted"/>
<dbReference type="OrthoDB" id="5095909at2759"/>
<name>A0A9P9FKY7_9HYPO</name>
<evidence type="ECO:0008006" key="3">
    <source>
        <dbReference type="Google" id="ProtNLM"/>
    </source>
</evidence>
<accession>A0A9P9FKY7</accession>
<comment type="caution">
    <text evidence="1">The sequence shown here is derived from an EMBL/GenBank/DDBJ whole genome shotgun (WGS) entry which is preliminary data.</text>
</comment>
<gene>
    <name evidence="1" type="ORF">EDB81DRAFT_614109</name>
</gene>
<dbReference type="Proteomes" id="UP000738349">
    <property type="component" value="Unassembled WGS sequence"/>
</dbReference>
<organism evidence="1 2">
    <name type="scientific">Dactylonectria macrodidyma</name>
    <dbReference type="NCBI Taxonomy" id="307937"/>
    <lineage>
        <taxon>Eukaryota</taxon>
        <taxon>Fungi</taxon>
        <taxon>Dikarya</taxon>
        <taxon>Ascomycota</taxon>
        <taxon>Pezizomycotina</taxon>
        <taxon>Sordariomycetes</taxon>
        <taxon>Hypocreomycetidae</taxon>
        <taxon>Hypocreales</taxon>
        <taxon>Nectriaceae</taxon>
        <taxon>Dactylonectria</taxon>
    </lineage>
</organism>
<evidence type="ECO:0000313" key="2">
    <source>
        <dbReference type="Proteomes" id="UP000738349"/>
    </source>
</evidence>
<keyword evidence="2" id="KW-1185">Reference proteome</keyword>
<dbReference type="EMBL" id="JAGMUV010000003">
    <property type="protein sequence ID" value="KAH7165310.1"/>
    <property type="molecule type" value="Genomic_DNA"/>
</dbReference>
<reference evidence="1" key="1">
    <citation type="journal article" date="2021" name="Nat. Commun.">
        <title>Genetic determinants of endophytism in the Arabidopsis root mycobiome.</title>
        <authorList>
            <person name="Mesny F."/>
            <person name="Miyauchi S."/>
            <person name="Thiergart T."/>
            <person name="Pickel B."/>
            <person name="Atanasova L."/>
            <person name="Karlsson M."/>
            <person name="Huettel B."/>
            <person name="Barry K.W."/>
            <person name="Haridas S."/>
            <person name="Chen C."/>
            <person name="Bauer D."/>
            <person name="Andreopoulos W."/>
            <person name="Pangilinan J."/>
            <person name="LaButti K."/>
            <person name="Riley R."/>
            <person name="Lipzen A."/>
            <person name="Clum A."/>
            <person name="Drula E."/>
            <person name="Henrissat B."/>
            <person name="Kohler A."/>
            <person name="Grigoriev I.V."/>
            <person name="Martin F.M."/>
            <person name="Hacquard S."/>
        </authorList>
    </citation>
    <scope>NUCLEOTIDE SEQUENCE</scope>
    <source>
        <strain evidence="1">MPI-CAGE-AT-0147</strain>
    </source>
</reference>
<protein>
    <recommendedName>
        <fullName evidence="3">CBM-cenC domain-containing protein</fullName>
    </recommendedName>
</protein>
<feature type="non-terminal residue" evidence="1">
    <location>
        <position position="153"/>
    </location>
</feature>
<dbReference type="Gene3D" id="2.60.120.260">
    <property type="entry name" value="Galactose-binding domain-like"/>
    <property type="match status" value="1"/>
</dbReference>
<evidence type="ECO:0000313" key="1">
    <source>
        <dbReference type="EMBL" id="KAH7165310.1"/>
    </source>
</evidence>
<feature type="non-terminal residue" evidence="1">
    <location>
        <position position="1"/>
    </location>
</feature>